<proteinExistence type="inferred from homology"/>
<dbReference type="Gene3D" id="3.30.1130.10">
    <property type="match status" value="1"/>
</dbReference>
<protein>
    <recommendedName>
        <fullName evidence="6">7,8-dihydroneopterin aldolase</fullName>
        <ecNumber evidence="6">4.1.2.25</ecNumber>
    </recommendedName>
</protein>
<dbReference type="InterPro" id="IPR043133">
    <property type="entry name" value="GTP-CH-I_C/QueF"/>
</dbReference>
<comment type="similarity">
    <text evidence="3 6">Belongs to the DHNA family.</text>
</comment>
<comment type="catalytic activity">
    <reaction evidence="1 6">
        <text>7,8-dihydroneopterin = 6-hydroxymethyl-7,8-dihydropterin + glycolaldehyde</text>
        <dbReference type="Rhea" id="RHEA:10540"/>
        <dbReference type="ChEBI" id="CHEBI:17001"/>
        <dbReference type="ChEBI" id="CHEBI:17071"/>
        <dbReference type="ChEBI" id="CHEBI:44841"/>
        <dbReference type="EC" id="4.1.2.25"/>
    </reaction>
</comment>
<dbReference type="Proteomes" id="UP000546970">
    <property type="component" value="Unassembled WGS sequence"/>
</dbReference>
<dbReference type="EC" id="4.1.2.25" evidence="6"/>
<evidence type="ECO:0000259" key="8">
    <source>
        <dbReference type="SMART" id="SM00905"/>
    </source>
</evidence>
<reference evidence="9 10" key="1">
    <citation type="submission" date="2020-04" db="EMBL/GenBank/DDBJ databases">
        <title>Collinsella sp. KGMB02528 nov., an anaerobic actinobacterium isolated from human feces.</title>
        <authorList>
            <person name="Han K.-I."/>
            <person name="Eom M.K."/>
            <person name="Kim J.-S."/>
            <person name="Lee K.C."/>
            <person name="Suh M.K."/>
            <person name="Park S.-H."/>
            <person name="Lee J.H."/>
            <person name="Kang S.W."/>
            <person name="Park J.-E."/>
            <person name="Oh B.S."/>
            <person name="Yu S.Y."/>
            <person name="Choi S.-H."/>
            <person name="Lee D.H."/>
            <person name="Yoon H."/>
            <person name="Kim B.-Y."/>
            <person name="Lee J.H."/>
            <person name="Lee J.-S."/>
        </authorList>
    </citation>
    <scope>NUCLEOTIDE SEQUENCE [LARGE SCALE GENOMIC DNA]</scope>
    <source>
        <strain evidence="9 10">KGMB02528</strain>
    </source>
</reference>
<evidence type="ECO:0000256" key="3">
    <source>
        <dbReference type="ARBA" id="ARBA00005708"/>
    </source>
</evidence>
<evidence type="ECO:0000313" key="10">
    <source>
        <dbReference type="Proteomes" id="UP000546970"/>
    </source>
</evidence>
<gene>
    <name evidence="9" type="primary">folB</name>
    <name evidence="9" type="ORF">HF320_03300</name>
</gene>
<dbReference type="GO" id="GO:0046656">
    <property type="term" value="P:folic acid biosynthetic process"/>
    <property type="evidence" value="ECO:0007669"/>
    <property type="project" value="UniProtKB-UniRule"/>
</dbReference>
<keyword evidence="4 6" id="KW-0289">Folate biosynthesis</keyword>
<dbReference type="Pfam" id="PF02152">
    <property type="entry name" value="FolB"/>
    <property type="match status" value="1"/>
</dbReference>
<feature type="region of interest" description="Disordered" evidence="7">
    <location>
        <begin position="1"/>
        <end position="23"/>
    </location>
</feature>
<dbReference type="GO" id="GO:0046654">
    <property type="term" value="P:tetrahydrofolate biosynthetic process"/>
    <property type="evidence" value="ECO:0007669"/>
    <property type="project" value="UniProtKB-UniRule"/>
</dbReference>
<comment type="pathway">
    <text evidence="2 6">Cofactor biosynthesis; tetrahydrofolate biosynthesis; 2-amino-4-hydroxy-6-hydroxymethyl-7,8-dihydropteridine diphosphate from 7,8-dihydroneopterin triphosphate: step 3/4.</text>
</comment>
<organism evidence="9 10">
    <name type="scientific">Collinsella acetigenes</name>
    <dbReference type="NCBI Taxonomy" id="2713419"/>
    <lineage>
        <taxon>Bacteria</taxon>
        <taxon>Bacillati</taxon>
        <taxon>Actinomycetota</taxon>
        <taxon>Coriobacteriia</taxon>
        <taxon>Coriobacteriales</taxon>
        <taxon>Coriobacteriaceae</taxon>
        <taxon>Collinsella</taxon>
    </lineage>
</organism>
<dbReference type="GO" id="GO:0004150">
    <property type="term" value="F:dihydroneopterin aldolase activity"/>
    <property type="evidence" value="ECO:0007669"/>
    <property type="project" value="UniProtKB-UniRule"/>
</dbReference>
<dbReference type="SMART" id="SM00905">
    <property type="entry name" value="FolB"/>
    <property type="match status" value="1"/>
</dbReference>
<dbReference type="UniPathway" id="UPA00077">
    <property type="reaction ID" value="UER00154"/>
</dbReference>
<dbReference type="SUPFAM" id="SSF55620">
    <property type="entry name" value="Tetrahydrobiopterin biosynthesis enzymes-like"/>
    <property type="match status" value="1"/>
</dbReference>
<keyword evidence="10" id="KW-1185">Reference proteome</keyword>
<dbReference type="EMBL" id="JABBCP010000002">
    <property type="protein sequence ID" value="NMF55358.1"/>
    <property type="molecule type" value="Genomic_DNA"/>
</dbReference>
<dbReference type="InterPro" id="IPR006156">
    <property type="entry name" value="Dihydroneopterin_aldolase"/>
</dbReference>
<evidence type="ECO:0000256" key="2">
    <source>
        <dbReference type="ARBA" id="ARBA00005013"/>
    </source>
</evidence>
<dbReference type="NCBIfam" id="TIGR00525">
    <property type="entry name" value="folB"/>
    <property type="match status" value="1"/>
</dbReference>
<comment type="function">
    <text evidence="6">Catalyzes the conversion of 7,8-dihydroneopterin to 6-hydroxymethyl-7,8-dihydropterin.</text>
</comment>
<name>A0A7X9UBC9_9ACTN</name>
<evidence type="ECO:0000256" key="1">
    <source>
        <dbReference type="ARBA" id="ARBA00001353"/>
    </source>
</evidence>
<dbReference type="NCBIfam" id="TIGR00526">
    <property type="entry name" value="folB_dom"/>
    <property type="match status" value="1"/>
</dbReference>
<evidence type="ECO:0000313" key="9">
    <source>
        <dbReference type="EMBL" id="NMF55358.1"/>
    </source>
</evidence>
<dbReference type="InterPro" id="IPR006157">
    <property type="entry name" value="FolB_dom"/>
</dbReference>
<comment type="caution">
    <text evidence="9">The sequence shown here is derived from an EMBL/GenBank/DDBJ whole genome shotgun (WGS) entry which is preliminary data.</text>
</comment>
<sequence length="162" mass="17572">MSSKKLPDSTTPIEGAKLARRDGANVPATRTSIVRATSDQISRADRILIDGLEVFANHGVYPEENTLGQKFVVSLVLYADLHAAGESDDLNTSIDYGAVCHDVDSYMRGHTFKLIEAAAEGVAQTLLARYPLLLGVRVKIEKPWAPVGLPLVSCGVEIERLR</sequence>
<feature type="compositionally biased region" description="Polar residues" evidence="7">
    <location>
        <begin position="1"/>
        <end position="12"/>
    </location>
</feature>
<evidence type="ECO:0000256" key="7">
    <source>
        <dbReference type="SAM" id="MobiDB-lite"/>
    </source>
</evidence>
<dbReference type="AlphaFoldDB" id="A0A7X9UBC9"/>
<evidence type="ECO:0000256" key="6">
    <source>
        <dbReference type="RuleBase" id="RU362079"/>
    </source>
</evidence>
<evidence type="ECO:0000256" key="4">
    <source>
        <dbReference type="ARBA" id="ARBA00022909"/>
    </source>
</evidence>
<dbReference type="PANTHER" id="PTHR42844:SF1">
    <property type="entry name" value="DIHYDRONEOPTERIN ALDOLASE 1-RELATED"/>
    <property type="match status" value="1"/>
</dbReference>
<dbReference type="GO" id="GO:0005737">
    <property type="term" value="C:cytoplasm"/>
    <property type="evidence" value="ECO:0007669"/>
    <property type="project" value="TreeGrafter"/>
</dbReference>
<keyword evidence="5 6" id="KW-0456">Lyase</keyword>
<dbReference type="RefSeq" id="WP_169277057.1">
    <property type="nucleotide sequence ID" value="NZ_JABBCP010000002.1"/>
</dbReference>
<dbReference type="PANTHER" id="PTHR42844">
    <property type="entry name" value="DIHYDRONEOPTERIN ALDOLASE 1-RELATED"/>
    <property type="match status" value="1"/>
</dbReference>
<accession>A0A7X9UBC9</accession>
<dbReference type="CDD" id="cd00534">
    <property type="entry name" value="DHNA_DHNTPE"/>
    <property type="match status" value="1"/>
</dbReference>
<evidence type="ECO:0000256" key="5">
    <source>
        <dbReference type="ARBA" id="ARBA00023239"/>
    </source>
</evidence>
<feature type="domain" description="Dihydroneopterin aldolase/epimerase" evidence="8">
    <location>
        <begin position="47"/>
        <end position="160"/>
    </location>
</feature>